<evidence type="ECO:0000256" key="1">
    <source>
        <dbReference type="ARBA" id="ARBA00004430"/>
    </source>
</evidence>
<accession>A0A815VS84</accession>
<evidence type="ECO:0000256" key="2">
    <source>
        <dbReference type="ARBA" id="ARBA00022490"/>
    </source>
</evidence>
<dbReference type="InterPro" id="IPR052329">
    <property type="entry name" value="CIMIP2C"/>
</dbReference>
<evidence type="ECO:0000256" key="4">
    <source>
        <dbReference type="ARBA" id="ARBA00023273"/>
    </source>
</evidence>
<dbReference type="Pfam" id="PF10629">
    <property type="entry name" value="CMI2B-like"/>
    <property type="match status" value="1"/>
</dbReference>
<keyword evidence="4" id="KW-0966">Cell projection</keyword>
<dbReference type="InterPro" id="IPR018902">
    <property type="entry name" value="CMI2A-C-like_dom"/>
</dbReference>
<evidence type="ECO:0000313" key="10">
    <source>
        <dbReference type="Proteomes" id="UP000663828"/>
    </source>
</evidence>
<feature type="region of interest" description="Disordered" evidence="7">
    <location>
        <begin position="211"/>
        <end position="236"/>
    </location>
</feature>
<evidence type="ECO:0000256" key="7">
    <source>
        <dbReference type="SAM" id="MobiDB-lite"/>
    </source>
</evidence>
<evidence type="ECO:0000259" key="8">
    <source>
        <dbReference type="Pfam" id="PF10629"/>
    </source>
</evidence>
<dbReference type="EMBL" id="CAJNOR010004932">
    <property type="protein sequence ID" value="CAF1535919.1"/>
    <property type="molecule type" value="Genomic_DNA"/>
</dbReference>
<dbReference type="Proteomes" id="UP000663828">
    <property type="component" value="Unassembled WGS sequence"/>
</dbReference>
<name>A0A815VS84_ADIRI</name>
<keyword evidence="3" id="KW-0206">Cytoskeleton</keyword>
<feature type="domain" description="Ciliary microtubule inner protein 2A-C-like" evidence="8">
    <location>
        <begin position="43"/>
        <end position="100"/>
    </location>
</feature>
<dbReference type="PANTHER" id="PTHR34924">
    <property type="entry name" value="UPF0573 PROTEIN C2ORF70"/>
    <property type="match status" value="1"/>
</dbReference>
<protein>
    <recommendedName>
        <fullName evidence="6">Ciliary microtubule inner protein 2C</fullName>
    </recommendedName>
</protein>
<dbReference type="GO" id="GO:0015630">
    <property type="term" value="C:microtubule cytoskeleton"/>
    <property type="evidence" value="ECO:0007669"/>
    <property type="project" value="UniProtKB-ARBA"/>
</dbReference>
<comment type="subcellular location">
    <subcellularLocation>
        <location evidence="1">Cytoplasm</location>
        <location evidence="1">Cytoskeleton</location>
        <location evidence="1">Cilium axoneme</location>
    </subcellularLocation>
</comment>
<reference evidence="9" key="1">
    <citation type="submission" date="2021-02" db="EMBL/GenBank/DDBJ databases">
        <authorList>
            <person name="Nowell W R."/>
        </authorList>
    </citation>
    <scope>NUCLEOTIDE SEQUENCE</scope>
</reference>
<dbReference type="AlphaFoldDB" id="A0A815VS84"/>
<proteinExistence type="inferred from homology"/>
<evidence type="ECO:0000256" key="5">
    <source>
        <dbReference type="ARBA" id="ARBA00035661"/>
    </source>
</evidence>
<dbReference type="PANTHER" id="PTHR34924:SF1">
    <property type="entry name" value="PROTEIN FAM166C"/>
    <property type="match status" value="1"/>
</dbReference>
<organism evidence="9 10">
    <name type="scientific">Adineta ricciae</name>
    <name type="common">Rotifer</name>
    <dbReference type="NCBI Taxonomy" id="249248"/>
    <lineage>
        <taxon>Eukaryota</taxon>
        <taxon>Metazoa</taxon>
        <taxon>Spiralia</taxon>
        <taxon>Gnathifera</taxon>
        <taxon>Rotifera</taxon>
        <taxon>Eurotatoria</taxon>
        <taxon>Bdelloidea</taxon>
        <taxon>Adinetida</taxon>
        <taxon>Adinetidae</taxon>
        <taxon>Adineta</taxon>
    </lineage>
</organism>
<comment type="caution">
    <text evidence="9">The sequence shown here is derived from an EMBL/GenBank/DDBJ whole genome shotgun (WGS) entry which is preliminary data.</text>
</comment>
<keyword evidence="10" id="KW-1185">Reference proteome</keyword>
<evidence type="ECO:0000313" key="9">
    <source>
        <dbReference type="EMBL" id="CAF1535919.1"/>
    </source>
</evidence>
<comment type="similarity">
    <text evidence="5">Belongs to the CIMIP2 family.</text>
</comment>
<dbReference type="GO" id="GO:0005930">
    <property type="term" value="C:axoneme"/>
    <property type="evidence" value="ECO:0007669"/>
    <property type="project" value="UniProtKB-SubCell"/>
</dbReference>
<evidence type="ECO:0000256" key="3">
    <source>
        <dbReference type="ARBA" id="ARBA00023212"/>
    </source>
</evidence>
<sequence>MSRAAGTLQTTYNATYYPPSLMPGYRGKFEFKGSLGFEQFLLGHVPTTQYQYGETFGNATAKYFQDYRSEALNSSKSLYARGGYFPTPYTHQPELVMSDRRRSRDQYLYIPKYSLNNTNVDRTNEIRKFYQLSQEHRDAYTDRSGTLHPVEHFTLPVSNEKMYEANLPYYSMLLRHTSDINIPADRNFPPVKEVAKQSEFQLFPPIRQSTSLNSLQQQQQQQPTGTNPSPTVDYLC</sequence>
<evidence type="ECO:0000256" key="6">
    <source>
        <dbReference type="ARBA" id="ARBA00041160"/>
    </source>
</evidence>
<gene>
    <name evidence="9" type="ORF">XAT740_LOCUS41817</name>
</gene>
<keyword evidence="2" id="KW-0963">Cytoplasm</keyword>